<protein>
    <submittedName>
        <fullName evidence="8">Protocadherin Fat 4</fullName>
    </submittedName>
</protein>
<dbReference type="EMBL" id="JH815933">
    <property type="protein sequence ID" value="EKC34251.1"/>
    <property type="molecule type" value="Genomic_DNA"/>
</dbReference>
<keyword evidence="3" id="KW-0677">Repeat</keyword>
<evidence type="ECO:0000313" key="8">
    <source>
        <dbReference type="EMBL" id="EKC34251.1"/>
    </source>
</evidence>
<keyword evidence="4" id="KW-0106">Calcium</keyword>
<evidence type="ECO:0000256" key="3">
    <source>
        <dbReference type="ARBA" id="ARBA00022737"/>
    </source>
</evidence>
<dbReference type="GO" id="GO:0005509">
    <property type="term" value="F:calcium ion binding"/>
    <property type="evidence" value="ECO:0007669"/>
    <property type="project" value="UniProtKB-UniRule"/>
</dbReference>
<name>K1RJ19_MAGGI</name>
<dbReference type="PANTHER" id="PTHR24026">
    <property type="entry name" value="FAT ATYPICAL CADHERIN-RELATED"/>
    <property type="match status" value="1"/>
</dbReference>
<dbReference type="PRINTS" id="PR00205">
    <property type="entry name" value="CADHERIN"/>
</dbReference>
<sequence>MYVFYNAHRHPPIFRGLPTSVNVGEQEYANRLIYTLTVSDVNNDNYVCNAAGTTPTPARAETEFRVLIDPQTGHYGVYAHNGSPGTSAAPNVMFDFAAQSTYQINIRCTDSNGEFREDKLEVDVIPGDRLEFTHSSDVVSVDAQTATASELIYTVSSRDLLNHSPLTYTLKSVPSTNSFAIDSSSGQVRTTRTLLDETHTPVHLYISVTDGLISVQTLLSVDILNLNSQPNVTNLPASVSVDEDIAGGTVIFTLTSQDLDPTDPLTHSFSVSPITAQGLFSFDSASGQFKLSATGKLDYETLSRYNVTFMISDGKTTTGPYSLTINVLNVNEECYFDRQVYYISVLEGKAGSQTINPNFVVRDYDGIQPYSLSLMNGNNSERFTIDSTSGVMTYAVDYDVDQNAMPSIVQMTVQCRDSLAKTGTALIVLTIRDANDNPPTFSQGTYTFYADQFTGFGNAIGQMTVSDKDSGSNAEFSCGGSLANSASQTNTYYTVGTGCGVYFLSRTGLSYGTAIRYLVTATDKGSLPLSSTTTVNMIYIETTTTTPSTTTTTLPPSTGLDAGALAAIVLGSLIGAFLLGTLLYFFLRLCYTGACGGSAPCDFMNCCRNRRPTVYGRRDYPDFPRATGSQMDRISPSNIPVEFGSRGRIYPITGHRLPISYY</sequence>
<dbReference type="PROSITE" id="PS50268">
    <property type="entry name" value="CADHERIN_2"/>
    <property type="match status" value="3"/>
</dbReference>
<dbReference type="SUPFAM" id="SSF49313">
    <property type="entry name" value="Cadherin-like"/>
    <property type="match status" value="4"/>
</dbReference>
<accession>K1RJ19</accession>
<evidence type="ECO:0000256" key="4">
    <source>
        <dbReference type="ARBA" id="ARBA00022837"/>
    </source>
</evidence>
<dbReference type="InterPro" id="IPR002126">
    <property type="entry name" value="Cadherin-like_dom"/>
</dbReference>
<evidence type="ECO:0000256" key="5">
    <source>
        <dbReference type="ARBA" id="ARBA00022989"/>
    </source>
</evidence>
<dbReference type="HOGENOM" id="CLU_465592_0_0_1"/>
<dbReference type="Gene3D" id="2.60.40.60">
    <property type="entry name" value="Cadherins"/>
    <property type="match status" value="4"/>
</dbReference>
<keyword evidence="6" id="KW-0472">Membrane</keyword>
<dbReference type="PROSITE" id="PS00232">
    <property type="entry name" value="CADHERIN_1"/>
    <property type="match status" value="1"/>
</dbReference>
<feature type="domain" description="Cadherin" evidence="7">
    <location>
        <begin position="233"/>
        <end position="359"/>
    </location>
</feature>
<keyword evidence="5" id="KW-1133">Transmembrane helix</keyword>
<evidence type="ECO:0000259" key="7">
    <source>
        <dbReference type="PROSITE" id="PS50268"/>
    </source>
</evidence>
<evidence type="ECO:0000256" key="1">
    <source>
        <dbReference type="ARBA" id="ARBA00004370"/>
    </source>
</evidence>
<dbReference type="Pfam" id="PF00028">
    <property type="entry name" value="Cadherin"/>
    <property type="match status" value="1"/>
</dbReference>
<gene>
    <name evidence="8" type="ORF">CGI_10018326</name>
</gene>
<organism evidence="8">
    <name type="scientific">Magallana gigas</name>
    <name type="common">Pacific oyster</name>
    <name type="synonym">Crassostrea gigas</name>
    <dbReference type="NCBI Taxonomy" id="29159"/>
    <lineage>
        <taxon>Eukaryota</taxon>
        <taxon>Metazoa</taxon>
        <taxon>Spiralia</taxon>
        <taxon>Lophotrochozoa</taxon>
        <taxon>Mollusca</taxon>
        <taxon>Bivalvia</taxon>
        <taxon>Autobranchia</taxon>
        <taxon>Pteriomorphia</taxon>
        <taxon>Ostreida</taxon>
        <taxon>Ostreoidea</taxon>
        <taxon>Ostreidae</taxon>
        <taxon>Magallana</taxon>
    </lineage>
</organism>
<dbReference type="CDD" id="cd11304">
    <property type="entry name" value="Cadherin_repeat"/>
    <property type="match status" value="4"/>
</dbReference>
<reference evidence="8" key="1">
    <citation type="journal article" date="2012" name="Nature">
        <title>The oyster genome reveals stress adaptation and complexity of shell formation.</title>
        <authorList>
            <person name="Zhang G."/>
            <person name="Fang X."/>
            <person name="Guo X."/>
            <person name="Li L."/>
            <person name="Luo R."/>
            <person name="Xu F."/>
            <person name="Yang P."/>
            <person name="Zhang L."/>
            <person name="Wang X."/>
            <person name="Qi H."/>
            <person name="Xiong Z."/>
            <person name="Que H."/>
            <person name="Xie Y."/>
            <person name="Holland P.W."/>
            <person name="Paps J."/>
            <person name="Zhu Y."/>
            <person name="Wu F."/>
            <person name="Chen Y."/>
            <person name="Wang J."/>
            <person name="Peng C."/>
            <person name="Meng J."/>
            <person name="Yang L."/>
            <person name="Liu J."/>
            <person name="Wen B."/>
            <person name="Zhang N."/>
            <person name="Huang Z."/>
            <person name="Zhu Q."/>
            <person name="Feng Y."/>
            <person name="Mount A."/>
            <person name="Hedgecock D."/>
            <person name="Xu Z."/>
            <person name="Liu Y."/>
            <person name="Domazet-Loso T."/>
            <person name="Du Y."/>
            <person name="Sun X."/>
            <person name="Zhang S."/>
            <person name="Liu B."/>
            <person name="Cheng P."/>
            <person name="Jiang X."/>
            <person name="Li J."/>
            <person name="Fan D."/>
            <person name="Wang W."/>
            <person name="Fu W."/>
            <person name="Wang T."/>
            <person name="Wang B."/>
            <person name="Zhang J."/>
            <person name="Peng Z."/>
            <person name="Li Y."/>
            <person name="Li N."/>
            <person name="Wang J."/>
            <person name="Chen M."/>
            <person name="He Y."/>
            <person name="Tan F."/>
            <person name="Song X."/>
            <person name="Zheng Q."/>
            <person name="Huang R."/>
            <person name="Yang H."/>
            <person name="Du X."/>
            <person name="Chen L."/>
            <person name="Yang M."/>
            <person name="Gaffney P.M."/>
            <person name="Wang S."/>
            <person name="Luo L."/>
            <person name="She Z."/>
            <person name="Ming Y."/>
            <person name="Huang W."/>
            <person name="Zhang S."/>
            <person name="Huang B."/>
            <person name="Zhang Y."/>
            <person name="Qu T."/>
            <person name="Ni P."/>
            <person name="Miao G."/>
            <person name="Wang J."/>
            <person name="Wang Q."/>
            <person name="Steinberg C.E."/>
            <person name="Wang H."/>
            <person name="Li N."/>
            <person name="Qian L."/>
            <person name="Zhang G."/>
            <person name="Li Y."/>
            <person name="Yang H."/>
            <person name="Liu X."/>
            <person name="Wang J."/>
            <person name="Yin Y."/>
            <person name="Wang J."/>
        </authorList>
    </citation>
    <scope>NUCLEOTIDE SEQUENCE [LARGE SCALE GENOMIC DNA]</scope>
    <source>
        <strain evidence="8">05x7-T-G4-1.051#20</strain>
    </source>
</reference>
<proteinExistence type="predicted"/>
<keyword evidence="2" id="KW-0812">Transmembrane</keyword>
<evidence type="ECO:0000256" key="6">
    <source>
        <dbReference type="ARBA" id="ARBA00023136"/>
    </source>
</evidence>
<dbReference type="InterPro" id="IPR020894">
    <property type="entry name" value="Cadherin_CS"/>
</dbReference>
<dbReference type="SMART" id="SM00112">
    <property type="entry name" value="CA"/>
    <property type="match status" value="3"/>
</dbReference>
<dbReference type="InterPro" id="IPR015919">
    <property type="entry name" value="Cadherin-like_sf"/>
</dbReference>
<feature type="domain" description="Cadherin" evidence="7">
    <location>
        <begin position="337"/>
        <end position="441"/>
    </location>
</feature>
<feature type="domain" description="Cadherin" evidence="7">
    <location>
        <begin position="133"/>
        <end position="238"/>
    </location>
</feature>
<dbReference type="PANTHER" id="PTHR24026:SF126">
    <property type="entry name" value="PROTOCADHERIN FAT 4"/>
    <property type="match status" value="1"/>
</dbReference>
<dbReference type="GO" id="GO:0007156">
    <property type="term" value="P:homophilic cell adhesion via plasma membrane adhesion molecules"/>
    <property type="evidence" value="ECO:0007669"/>
    <property type="project" value="InterPro"/>
</dbReference>
<evidence type="ECO:0000256" key="2">
    <source>
        <dbReference type="ARBA" id="ARBA00022692"/>
    </source>
</evidence>
<comment type="subcellular location">
    <subcellularLocation>
        <location evidence="1">Membrane</location>
    </subcellularLocation>
</comment>
<dbReference type="AlphaFoldDB" id="K1RJ19"/>
<dbReference type="GO" id="GO:0005886">
    <property type="term" value="C:plasma membrane"/>
    <property type="evidence" value="ECO:0007669"/>
    <property type="project" value="UniProtKB-SubCell"/>
</dbReference>
<dbReference type="InParanoid" id="K1RJ19"/>